<protein>
    <submittedName>
        <fullName evidence="1">Uncharacterized protein</fullName>
    </submittedName>
</protein>
<proteinExistence type="predicted"/>
<evidence type="ECO:0000313" key="1">
    <source>
        <dbReference type="EMBL" id="SVC42245.1"/>
    </source>
</evidence>
<reference evidence="1" key="1">
    <citation type="submission" date="2018-05" db="EMBL/GenBank/DDBJ databases">
        <authorList>
            <person name="Lanie J.A."/>
            <person name="Ng W.-L."/>
            <person name="Kazmierczak K.M."/>
            <person name="Andrzejewski T.M."/>
            <person name="Davidsen T.M."/>
            <person name="Wayne K.J."/>
            <person name="Tettelin H."/>
            <person name="Glass J.I."/>
            <person name="Rusch D."/>
            <person name="Podicherti R."/>
            <person name="Tsui H.-C.T."/>
            <person name="Winkler M.E."/>
        </authorList>
    </citation>
    <scope>NUCLEOTIDE SEQUENCE</scope>
</reference>
<sequence length="29" mass="3384">MLLDVTDYVDKKELVERGIIGKTLQDIMF</sequence>
<dbReference type="AlphaFoldDB" id="A0A382M2R9"/>
<name>A0A382M2R9_9ZZZZ</name>
<gene>
    <name evidence="1" type="ORF">METZ01_LOCUS295099</name>
</gene>
<organism evidence="1">
    <name type="scientific">marine metagenome</name>
    <dbReference type="NCBI Taxonomy" id="408172"/>
    <lineage>
        <taxon>unclassified sequences</taxon>
        <taxon>metagenomes</taxon>
        <taxon>ecological metagenomes</taxon>
    </lineage>
</organism>
<accession>A0A382M2R9</accession>
<dbReference type="EMBL" id="UINC01090364">
    <property type="protein sequence ID" value="SVC42245.1"/>
    <property type="molecule type" value="Genomic_DNA"/>
</dbReference>